<keyword evidence="5 8" id="KW-0233">DNA recombination</keyword>
<gene>
    <name evidence="11" type="ORF">TIFTF001_000111</name>
</gene>
<keyword evidence="4 8" id="KW-0378">Hydrolase</keyword>
<dbReference type="InterPro" id="IPR050381">
    <property type="entry name" value="SLX1_endonuclease"/>
</dbReference>
<keyword evidence="1 8" id="KW-0540">Nuclease</keyword>
<organism evidence="11 12">
    <name type="scientific">Ficus carica</name>
    <name type="common">Common fig</name>
    <dbReference type="NCBI Taxonomy" id="3494"/>
    <lineage>
        <taxon>Eukaryota</taxon>
        <taxon>Viridiplantae</taxon>
        <taxon>Streptophyta</taxon>
        <taxon>Embryophyta</taxon>
        <taxon>Tracheophyta</taxon>
        <taxon>Spermatophyta</taxon>
        <taxon>Magnoliopsida</taxon>
        <taxon>eudicotyledons</taxon>
        <taxon>Gunneridae</taxon>
        <taxon>Pentapetalae</taxon>
        <taxon>rosids</taxon>
        <taxon>fabids</taxon>
        <taxon>Rosales</taxon>
        <taxon>Moraceae</taxon>
        <taxon>Ficeae</taxon>
        <taxon>Ficus</taxon>
    </lineage>
</organism>
<keyword evidence="7 8" id="KW-0539">Nucleus</keyword>
<comment type="subunit">
    <text evidence="8">Forms a heterodimer with a member of the SLX4 family.</text>
</comment>
<evidence type="ECO:0000313" key="11">
    <source>
        <dbReference type="EMBL" id="GMN23439.1"/>
    </source>
</evidence>
<dbReference type="CDD" id="cd10455">
    <property type="entry name" value="GIY-YIG_SLX1"/>
    <property type="match status" value="1"/>
</dbReference>
<evidence type="ECO:0000256" key="2">
    <source>
        <dbReference type="ARBA" id="ARBA00022759"/>
    </source>
</evidence>
<dbReference type="EMBL" id="BTGU01000001">
    <property type="protein sequence ID" value="GMN23439.1"/>
    <property type="molecule type" value="Genomic_DNA"/>
</dbReference>
<evidence type="ECO:0000256" key="1">
    <source>
        <dbReference type="ARBA" id="ARBA00022722"/>
    </source>
</evidence>
<evidence type="ECO:0000256" key="6">
    <source>
        <dbReference type="ARBA" id="ARBA00023204"/>
    </source>
</evidence>
<evidence type="ECO:0000256" key="8">
    <source>
        <dbReference type="HAMAP-Rule" id="MF_03100"/>
    </source>
</evidence>
<dbReference type="GO" id="GO:0033557">
    <property type="term" value="C:Slx1-Slx4 complex"/>
    <property type="evidence" value="ECO:0007669"/>
    <property type="project" value="UniProtKB-UniRule"/>
</dbReference>
<evidence type="ECO:0000313" key="12">
    <source>
        <dbReference type="Proteomes" id="UP001187192"/>
    </source>
</evidence>
<keyword evidence="2 8" id="KW-0255">Endonuclease</keyword>
<feature type="compositionally biased region" description="Basic and acidic residues" evidence="9">
    <location>
        <begin position="10"/>
        <end position="19"/>
    </location>
</feature>
<evidence type="ECO:0000259" key="10">
    <source>
        <dbReference type="PROSITE" id="PS50164"/>
    </source>
</evidence>
<evidence type="ECO:0000256" key="7">
    <source>
        <dbReference type="ARBA" id="ARBA00023242"/>
    </source>
</evidence>
<comment type="subcellular location">
    <subcellularLocation>
        <location evidence="8">Nucleus</location>
    </subcellularLocation>
</comment>
<dbReference type="HAMAP" id="MF_03100">
    <property type="entry name" value="Endonuc_su_Slx1"/>
    <property type="match status" value="1"/>
</dbReference>
<evidence type="ECO:0000256" key="4">
    <source>
        <dbReference type="ARBA" id="ARBA00022801"/>
    </source>
</evidence>
<dbReference type="PANTHER" id="PTHR20208">
    <property type="entry name" value="STRUCTURE-SPECIFIC ENDONUCLEASE SUBUNIT SLX1"/>
    <property type="match status" value="1"/>
</dbReference>
<comment type="caution">
    <text evidence="8">Lacks conserved residue(s) required for the propagation of feature annotation.</text>
</comment>
<protein>
    <recommendedName>
        <fullName evidence="8">Structure-specific endonuclease subunit SLX1 homolog</fullName>
        <ecNumber evidence="8">3.1.-.-</ecNumber>
    </recommendedName>
</protein>
<comment type="similarity">
    <text evidence="8">Belongs to the SLX1 family.</text>
</comment>
<dbReference type="GO" id="GO:0017108">
    <property type="term" value="F:5'-flap endonuclease activity"/>
    <property type="evidence" value="ECO:0007669"/>
    <property type="project" value="InterPro"/>
</dbReference>
<keyword evidence="6 8" id="KW-0234">DNA repair</keyword>
<reference evidence="11" key="1">
    <citation type="submission" date="2023-07" db="EMBL/GenBank/DDBJ databases">
        <title>draft genome sequence of fig (Ficus carica).</title>
        <authorList>
            <person name="Takahashi T."/>
            <person name="Nishimura K."/>
        </authorList>
    </citation>
    <scope>NUCLEOTIDE SEQUENCE</scope>
</reference>
<dbReference type="GO" id="GO:0008821">
    <property type="term" value="F:crossover junction DNA endonuclease activity"/>
    <property type="evidence" value="ECO:0007669"/>
    <property type="project" value="TreeGrafter"/>
</dbReference>
<evidence type="ECO:0000256" key="9">
    <source>
        <dbReference type="SAM" id="MobiDB-lite"/>
    </source>
</evidence>
<dbReference type="PANTHER" id="PTHR20208:SF10">
    <property type="entry name" value="STRUCTURE-SPECIFIC ENDONUCLEASE SUBUNIT SLX1"/>
    <property type="match status" value="1"/>
</dbReference>
<comment type="function">
    <text evidence="8">Catalytic subunit of a heterodimeric structure-specific endonuclease that resolves DNA secondary structures generated during DNA repair and recombination. Has endonuclease activity towards branched DNA substrates, introducing single-strand cuts in duplex DNA close to junctions with ss-DNA.</text>
</comment>
<keyword evidence="3 8" id="KW-0227">DNA damage</keyword>
<dbReference type="InterPro" id="IPR027520">
    <property type="entry name" value="Slx1"/>
</dbReference>
<evidence type="ECO:0000256" key="5">
    <source>
        <dbReference type="ARBA" id="ARBA00023172"/>
    </source>
</evidence>
<accession>A0AA88D0F6</accession>
<dbReference type="Gene3D" id="3.40.1440.10">
    <property type="entry name" value="GIY-YIG endonuclease"/>
    <property type="match status" value="1"/>
</dbReference>
<comment type="caution">
    <text evidence="11">The sequence shown here is derived from an EMBL/GenBank/DDBJ whole genome shotgun (WGS) entry which is preliminary data.</text>
</comment>
<dbReference type="InterPro" id="IPR035901">
    <property type="entry name" value="GIY-YIG_endonuc_sf"/>
</dbReference>
<dbReference type="PROSITE" id="PS50164">
    <property type="entry name" value="GIY_YIG"/>
    <property type="match status" value="1"/>
</dbReference>
<feature type="region of interest" description="Disordered" evidence="9">
    <location>
        <begin position="1"/>
        <end position="31"/>
    </location>
</feature>
<dbReference type="Proteomes" id="UP001187192">
    <property type="component" value="Unassembled WGS sequence"/>
</dbReference>
<dbReference type="AlphaFoldDB" id="A0AA88D0F6"/>
<keyword evidence="12" id="KW-1185">Reference proteome</keyword>
<sequence length="383" mass="43129">MRQRKRAQRKPSETLSKESSEEENQIGDGDDGEQKGFYACYLLISLSPRHKGNTYIGFTVNPRRRIRQHNGEIGCGAWRTKKRRPWEMVLCIHGFPSNVSALQFEWAWQHPNESLAVRKAAASFKSLSGIGNKIKLAYTMLTLPSWQSLNITVNYFSTKYTKHAAGCLSLPQHMKVKICPMDELPCYVKGNESLIENDDEWGKEEWDEASSESKIAEEPSLDTMFGNAEEHDKNYMGDEMADGLYGWMTEGEYCREPPTFIELSERPSSNASSSSSYVGEFADGTGISGLVKDSNFESKRPAKQPSKFLVTIDDDQPPSSHVVPSEVEVIDVTTPSPLCRSSLWCHKSRERGMNEERHIVPSEAEVIDLTTPSPLSRSSLWSD</sequence>
<feature type="domain" description="GIY-YIG" evidence="10">
    <location>
        <begin position="36"/>
        <end position="118"/>
    </location>
</feature>
<dbReference type="Pfam" id="PF01541">
    <property type="entry name" value="GIY-YIG"/>
    <property type="match status" value="1"/>
</dbReference>
<feature type="compositionally biased region" description="Acidic residues" evidence="9">
    <location>
        <begin position="20"/>
        <end position="31"/>
    </location>
</feature>
<dbReference type="EC" id="3.1.-.-" evidence="8"/>
<name>A0AA88D0F6_FICCA</name>
<proteinExistence type="inferred from homology"/>
<dbReference type="FunFam" id="3.40.1440.10:FF:000005">
    <property type="entry name" value="Structure-specific endonuclease subunit SLX1 homolog"/>
    <property type="match status" value="1"/>
</dbReference>
<dbReference type="GO" id="GO:0000724">
    <property type="term" value="P:double-strand break repair via homologous recombination"/>
    <property type="evidence" value="ECO:0007669"/>
    <property type="project" value="TreeGrafter"/>
</dbReference>
<dbReference type="InterPro" id="IPR000305">
    <property type="entry name" value="GIY-YIG_endonuc"/>
</dbReference>
<evidence type="ECO:0000256" key="3">
    <source>
        <dbReference type="ARBA" id="ARBA00022763"/>
    </source>
</evidence>
<comment type="cofactor">
    <cofactor evidence="8">
        <name>a divalent metal cation</name>
        <dbReference type="ChEBI" id="CHEBI:60240"/>
    </cofactor>
</comment>